<sequence>MNMGNRMQKQVLLSLMVLEFFITITLNTAENTVPMGFSIPKPPIIDCVRNMKRLKGCQDQLQSLFKHKPTELVPECCRAITGMSDYCMKLVFSSSFSLSFGNAVKKLCNVLGYGPSSPPKDTLANTHI</sequence>
<dbReference type="InterPro" id="IPR008502">
    <property type="entry name" value="Prolamin-like"/>
</dbReference>
<dbReference type="Proteomes" id="UP000585474">
    <property type="component" value="Unassembled WGS sequence"/>
</dbReference>
<reference evidence="4 5" key="1">
    <citation type="submission" date="2019-07" db="EMBL/GenBank/DDBJ databases">
        <title>De Novo Assembly of kiwifruit Actinidia rufa.</title>
        <authorList>
            <person name="Sugita-Konishi S."/>
            <person name="Sato K."/>
            <person name="Mori E."/>
            <person name="Abe Y."/>
            <person name="Kisaki G."/>
            <person name="Hamano K."/>
            <person name="Suezawa K."/>
            <person name="Otani M."/>
            <person name="Fukuda T."/>
            <person name="Manabe T."/>
            <person name="Gomi K."/>
            <person name="Tabuchi M."/>
            <person name="Akimitsu K."/>
            <person name="Kataoka I."/>
        </authorList>
    </citation>
    <scope>NUCLEOTIDE SEQUENCE [LARGE SCALE GENOMIC DNA]</scope>
    <source>
        <strain evidence="5">cv. Fuchu</strain>
    </source>
</reference>
<evidence type="ECO:0000313" key="4">
    <source>
        <dbReference type="EMBL" id="GFZ20627.1"/>
    </source>
</evidence>
<dbReference type="AlphaFoldDB" id="A0A7J0HBY1"/>
<dbReference type="PANTHER" id="PTHR31181">
    <property type="entry name" value="EGG CELL-SECRETED PROTEIN 1.4"/>
    <property type="match status" value="1"/>
</dbReference>
<name>A0A7J0HBY1_9ERIC</name>
<keyword evidence="5" id="KW-1185">Reference proteome</keyword>
<organism evidence="4 5">
    <name type="scientific">Actinidia rufa</name>
    <dbReference type="NCBI Taxonomy" id="165716"/>
    <lineage>
        <taxon>Eukaryota</taxon>
        <taxon>Viridiplantae</taxon>
        <taxon>Streptophyta</taxon>
        <taxon>Embryophyta</taxon>
        <taxon>Tracheophyta</taxon>
        <taxon>Spermatophyta</taxon>
        <taxon>Magnoliopsida</taxon>
        <taxon>eudicotyledons</taxon>
        <taxon>Gunneridae</taxon>
        <taxon>Pentapetalae</taxon>
        <taxon>asterids</taxon>
        <taxon>Ericales</taxon>
        <taxon>Actinidiaceae</taxon>
        <taxon>Actinidia</taxon>
    </lineage>
</organism>
<keyword evidence="1 2" id="KW-0732">Signal</keyword>
<gene>
    <name evidence="4" type="ORF">Acr_28g0013320</name>
</gene>
<dbReference type="GO" id="GO:0031982">
    <property type="term" value="C:vesicle"/>
    <property type="evidence" value="ECO:0007669"/>
    <property type="project" value="TreeGrafter"/>
</dbReference>
<evidence type="ECO:0000313" key="5">
    <source>
        <dbReference type="Proteomes" id="UP000585474"/>
    </source>
</evidence>
<feature type="signal peptide" evidence="2">
    <location>
        <begin position="1"/>
        <end position="29"/>
    </location>
</feature>
<evidence type="ECO:0000256" key="1">
    <source>
        <dbReference type="ARBA" id="ARBA00022729"/>
    </source>
</evidence>
<feature type="chain" id="PRO_5029681124" description="Prolamin-like domain-containing protein" evidence="2">
    <location>
        <begin position="30"/>
        <end position="128"/>
    </location>
</feature>
<dbReference type="GO" id="GO:0080155">
    <property type="term" value="P:regulation of double fertilization forming a zygote and endosperm"/>
    <property type="evidence" value="ECO:0007669"/>
    <property type="project" value="TreeGrafter"/>
</dbReference>
<accession>A0A7J0HBY1</accession>
<feature type="domain" description="Prolamin-like" evidence="3">
    <location>
        <begin position="46"/>
        <end position="108"/>
    </location>
</feature>
<comment type="caution">
    <text evidence="4">The sequence shown here is derived from an EMBL/GenBank/DDBJ whole genome shotgun (WGS) entry which is preliminary data.</text>
</comment>
<dbReference type="GO" id="GO:2000008">
    <property type="term" value="P:regulation of protein localization to cell surface"/>
    <property type="evidence" value="ECO:0007669"/>
    <property type="project" value="TreeGrafter"/>
</dbReference>
<proteinExistence type="predicted"/>
<dbReference type="GO" id="GO:0009567">
    <property type="term" value="P:double fertilization forming a zygote and endosperm"/>
    <property type="evidence" value="ECO:0007669"/>
    <property type="project" value="TreeGrafter"/>
</dbReference>
<dbReference type="GO" id="GO:0005576">
    <property type="term" value="C:extracellular region"/>
    <property type="evidence" value="ECO:0007669"/>
    <property type="project" value="TreeGrafter"/>
</dbReference>
<evidence type="ECO:0000256" key="2">
    <source>
        <dbReference type="SAM" id="SignalP"/>
    </source>
</evidence>
<evidence type="ECO:0000259" key="3">
    <source>
        <dbReference type="Pfam" id="PF05617"/>
    </source>
</evidence>
<dbReference type="EMBL" id="BJWL01000028">
    <property type="protein sequence ID" value="GFZ20627.1"/>
    <property type="molecule type" value="Genomic_DNA"/>
</dbReference>
<dbReference type="PANTHER" id="PTHR31181:SF64">
    <property type="entry name" value="ECA1 GAMETOGENESIS FAMILY PROTEIN-RELATED"/>
    <property type="match status" value="1"/>
</dbReference>
<protein>
    <recommendedName>
        <fullName evidence="3">Prolamin-like domain-containing protein</fullName>
    </recommendedName>
</protein>
<dbReference type="Pfam" id="PF05617">
    <property type="entry name" value="Prolamin_like"/>
    <property type="match status" value="1"/>
</dbReference>